<dbReference type="Gene3D" id="2.10.25.10">
    <property type="entry name" value="Laminin"/>
    <property type="match status" value="2"/>
</dbReference>
<dbReference type="CDD" id="cd00191">
    <property type="entry name" value="TY"/>
    <property type="match status" value="1"/>
</dbReference>
<feature type="domain" description="Thyroglobulin type-1" evidence="9">
    <location>
        <begin position="465"/>
        <end position="569"/>
    </location>
</feature>
<keyword evidence="4" id="KW-0245">EGF-like domain</keyword>
<dbReference type="SMART" id="SM00217">
    <property type="entry name" value="WAP"/>
    <property type="match status" value="4"/>
</dbReference>
<organism evidence="12">
    <name type="scientific">Arion vulgaris</name>
    <dbReference type="NCBI Taxonomy" id="1028688"/>
    <lineage>
        <taxon>Eukaryota</taxon>
        <taxon>Metazoa</taxon>
        <taxon>Spiralia</taxon>
        <taxon>Lophotrochozoa</taxon>
        <taxon>Mollusca</taxon>
        <taxon>Gastropoda</taxon>
        <taxon>Heterobranchia</taxon>
        <taxon>Euthyneura</taxon>
        <taxon>Panpulmonata</taxon>
        <taxon>Eupulmonata</taxon>
        <taxon>Stylommatophora</taxon>
        <taxon>Helicina</taxon>
        <taxon>Arionoidea</taxon>
        <taxon>Arionidae</taxon>
        <taxon>Arion</taxon>
    </lineage>
</organism>
<reference evidence="12" key="1">
    <citation type="submission" date="2014-12" db="EMBL/GenBank/DDBJ databases">
        <title>Insight into the proteome of Arion vulgaris.</title>
        <authorList>
            <person name="Aradska J."/>
            <person name="Bulat T."/>
            <person name="Smidak R."/>
            <person name="Sarate P."/>
            <person name="Gangsoo J."/>
            <person name="Sialana F."/>
            <person name="Bilban M."/>
            <person name="Lubec G."/>
        </authorList>
    </citation>
    <scope>NUCLEOTIDE SEQUENCE</scope>
    <source>
        <tissue evidence="12">Skin</tissue>
    </source>
</reference>
<dbReference type="InterPro" id="IPR006150">
    <property type="entry name" value="Cys_repeat_1"/>
</dbReference>
<dbReference type="Pfam" id="PF00014">
    <property type="entry name" value="Kunitz_BPTI"/>
    <property type="match status" value="2"/>
</dbReference>
<dbReference type="Gene3D" id="4.10.800.10">
    <property type="entry name" value="Thyroglobulin type-1"/>
    <property type="match status" value="3"/>
</dbReference>
<dbReference type="GO" id="GO:0005576">
    <property type="term" value="C:extracellular region"/>
    <property type="evidence" value="ECO:0007669"/>
    <property type="project" value="InterPro"/>
</dbReference>
<evidence type="ECO:0000256" key="4">
    <source>
        <dbReference type="PROSITE-ProRule" id="PRU00076"/>
    </source>
</evidence>
<dbReference type="PROSITE" id="PS50279">
    <property type="entry name" value="BPTI_KUNITZ_2"/>
    <property type="match status" value="2"/>
</dbReference>
<feature type="domain" description="EGF-like" evidence="7">
    <location>
        <begin position="1"/>
        <end position="21"/>
    </location>
</feature>
<keyword evidence="2" id="KW-0722">Serine protease inhibitor</keyword>
<feature type="domain" description="EGF-like" evidence="7">
    <location>
        <begin position="183"/>
        <end position="220"/>
    </location>
</feature>
<dbReference type="Gene3D" id="4.10.410.10">
    <property type="entry name" value="Pancreatic trypsin inhibitor Kunitz domain"/>
    <property type="match status" value="2"/>
</dbReference>
<dbReference type="SMART" id="SM00181">
    <property type="entry name" value="EGF"/>
    <property type="match status" value="3"/>
</dbReference>
<evidence type="ECO:0000259" key="8">
    <source>
        <dbReference type="PROSITE" id="PS50279"/>
    </source>
</evidence>
<feature type="disulfide bond" evidence="4">
    <location>
        <begin position="659"/>
        <end position="668"/>
    </location>
</feature>
<dbReference type="InterPro" id="IPR002223">
    <property type="entry name" value="Kunitz_BPTI"/>
</dbReference>
<dbReference type="SMART" id="SM00131">
    <property type="entry name" value="KU"/>
    <property type="match status" value="2"/>
</dbReference>
<feature type="region of interest" description="Disordered" evidence="6">
    <location>
        <begin position="1272"/>
        <end position="1292"/>
    </location>
</feature>
<feature type="domain" description="WAP" evidence="11">
    <location>
        <begin position="1046"/>
        <end position="1093"/>
    </location>
</feature>
<dbReference type="PROSITE" id="PS51390">
    <property type="entry name" value="WAP"/>
    <property type="match status" value="3"/>
</dbReference>
<dbReference type="SMART" id="SM00289">
    <property type="entry name" value="WR1"/>
    <property type="match status" value="3"/>
</dbReference>
<dbReference type="CDD" id="cd00199">
    <property type="entry name" value="WAP"/>
    <property type="match status" value="1"/>
</dbReference>
<sequence length="1292" mass="143119">RNADIGYRCECKTGFTGPECEINENVCSHIPRDLCESHCIGDLSQGKLCQCDIGYGGIFCDMPARSLCERQKALFDDGIKILKGEISPWNGYSVADMQAFVAAIINEEGGEEIPVLNCTENGFYYKVQCMVSINDVNTETCHCVDADNNPISSNVKPYIGYDICTAASDSQELAHTACNVPEYLDLGELAICQNGGTCIFEIYAGKFCLCPDGYYGLYCQYKGNNSGSADPRSLCEFFAHAWEDAYQITNGNADWITNDLERQLYLNLSLNFLQLRGNQSIALKAECHDDGTFKQAACYYNLKTNEKETCYCWNLRGILLEEVPVASSDSDECSKMADDSCPLLNCRDHCEHGYRFNNIGCRSCDCKNPCEDIVCDKGQRCVISKSMDCHMDDMQGQCTKAACVSAHKTGICPGYSQKLFRSGGLLEAVKNCSSNSVTCYDDTDCEGNKKCCGICGSICVNPQVPYNCQDYQMKVDDYLSFTGNALDELRTTRTLSPADIRMLERIINMNTIWLNLCDDRNPYLFKHYQCELEVDEFANLGKISTCFCVDVNGNKIEGAKADMLDPTSCDIKPFSCPFVEPSQSDEDTLCNDDYDCVGGEKCCGQQGNQICQRPIDTSLLTTTFDQLMSTLCVQNSNMCQGGSQCVNGSWEEMGIVCDCPSNRIGPFCEQLVSDATEVPKTACQRKSLALKVFIEQIQQTNKSLSFQKLLDSVSRNDMEFEITSAVWYNCTPEGEFHPTQCVVNAYDRSGDLPRECFCVYEDGTEILGTRTPIMDSLFCGTNNMTCPIGNAYHNDSGELHECVKKDDCPMGYSCHRSTYGKLYCCLTKEGLHDVCKQPKDIGTMCPSGIMPSGTQYYYDDKASMCMDFSYHGCQGNNNRFSTMTQCTDLCIKNIHQGTCSLHPVKVTVRSQCPDLCDEDDDCDMAYKCCSSTCGKRCIPTGDGAICPVGQHREAKDGGKCSISRPCETGYMCITSGNYTGFCCSDYSNIDQCLIAPSVQSCQNYEVRYFYNATIKMCQKFNYGGCHPDVNNFKTLEECCATCNGEGRCKKGMCPRVSRGSVATCMSECNADGDCNGKMICCSNGCGKTCVVPDVEELSHCLSQQMNAMRFWNIQKSTRNSSDCDTIYIPKCEKDGTWAKEQCQTAMGICWCVSPQGNYVNNTMTKGVPRCQTVSTSMIMRADQSKIDISHLNYNACENGKDFHCCSKELCSQKCYAYPQAVCHINPCGACKAEYYTEDGRMVNCSKGLSMCQLELKNAAADIQGHRLNVPMATDKGTENVDNTVSRSETPIR</sequence>
<evidence type="ECO:0000256" key="6">
    <source>
        <dbReference type="SAM" id="MobiDB-lite"/>
    </source>
</evidence>
<comment type="caution">
    <text evidence="4">Lacks conserved residue(s) required for the propagation of feature annotation.</text>
</comment>
<dbReference type="SUPFAM" id="SSF57256">
    <property type="entry name" value="Elafin-like"/>
    <property type="match status" value="2"/>
</dbReference>
<evidence type="ECO:0000256" key="1">
    <source>
        <dbReference type="ARBA" id="ARBA00022690"/>
    </source>
</evidence>
<dbReference type="SUPFAM" id="SSF57610">
    <property type="entry name" value="Thyroglobulin type-1 domain"/>
    <property type="match status" value="3"/>
</dbReference>
<keyword evidence="1" id="KW-0646">Protease inhibitor</keyword>
<feature type="non-terminal residue" evidence="12">
    <location>
        <position position="1292"/>
    </location>
</feature>
<dbReference type="PANTHER" id="PTHR46751:SF1">
    <property type="entry name" value="WAP FOUR-DISULFIDE CORE DOMAIN PROTEIN 6A"/>
    <property type="match status" value="1"/>
</dbReference>
<accession>A0A0B7B1C2</accession>
<feature type="domain" description="WAP" evidence="11">
    <location>
        <begin position="405"/>
        <end position="463"/>
    </location>
</feature>
<evidence type="ECO:0000259" key="7">
    <source>
        <dbReference type="PROSITE" id="PS50026"/>
    </source>
</evidence>
<dbReference type="PANTHER" id="PTHR46751">
    <property type="entry name" value="EPPIN"/>
    <property type="match status" value="1"/>
</dbReference>
<feature type="domain" description="Thyroglobulin type-1" evidence="9">
    <location>
        <begin position="65"/>
        <end position="164"/>
    </location>
</feature>
<dbReference type="InterPro" id="IPR036857">
    <property type="entry name" value="Thyroglobulin_1_sf"/>
</dbReference>
<dbReference type="PROSITE" id="PS00280">
    <property type="entry name" value="BPTI_KUNITZ_1"/>
    <property type="match status" value="2"/>
</dbReference>
<name>A0A0B7B1C2_9EUPU</name>
<dbReference type="SUPFAM" id="SSF57262">
    <property type="entry name" value="Leech antihemostatic proteins"/>
    <property type="match status" value="1"/>
</dbReference>
<feature type="domain" description="Thyroglobulin type-1" evidence="9">
    <location>
        <begin position="680"/>
        <end position="786"/>
    </location>
</feature>
<dbReference type="Gene3D" id="4.10.75.10">
    <property type="entry name" value="Elafin-like"/>
    <property type="match status" value="4"/>
</dbReference>
<dbReference type="PROSITE" id="PS00022">
    <property type="entry name" value="EGF_1"/>
    <property type="match status" value="4"/>
</dbReference>
<dbReference type="Pfam" id="PF00086">
    <property type="entry name" value="Thyroglobulin_1"/>
    <property type="match status" value="3"/>
</dbReference>
<dbReference type="PROSITE" id="PS01186">
    <property type="entry name" value="EGF_2"/>
    <property type="match status" value="3"/>
</dbReference>
<proteinExistence type="predicted"/>
<dbReference type="PROSITE" id="PS00484">
    <property type="entry name" value="THYROGLOBULIN_1_1"/>
    <property type="match status" value="1"/>
</dbReference>
<dbReference type="InterPro" id="IPR036645">
    <property type="entry name" value="Elafin-like_sf"/>
</dbReference>
<feature type="compositionally biased region" description="Polar residues" evidence="6">
    <location>
        <begin position="1279"/>
        <end position="1292"/>
    </location>
</feature>
<dbReference type="SUPFAM" id="SSF57362">
    <property type="entry name" value="BPTI-like"/>
    <property type="match status" value="2"/>
</dbReference>
<feature type="domain" description="WAP" evidence="11">
    <location>
        <begin position="892"/>
        <end position="940"/>
    </location>
</feature>
<dbReference type="InterPro" id="IPR008197">
    <property type="entry name" value="WAP_dom"/>
</dbReference>
<feature type="domain" description="Thyroglobulin type-1" evidence="9">
    <location>
        <begin position="1120"/>
        <end position="1170"/>
    </location>
</feature>
<feature type="disulfide bond" evidence="4">
    <location>
        <begin position="210"/>
        <end position="219"/>
    </location>
</feature>
<feature type="disulfide bond" evidence="4">
    <location>
        <begin position="11"/>
        <end position="20"/>
    </location>
</feature>
<evidence type="ECO:0000256" key="2">
    <source>
        <dbReference type="ARBA" id="ARBA00022900"/>
    </source>
</evidence>
<keyword evidence="3 4" id="KW-1015">Disulfide bond</keyword>
<evidence type="ECO:0000259" key="11">
    <source>
        <dbReference type="PROSITE" id="PS51390"/>
    </source>
</evidence>
<protein>
    <submittedName>
        <fullName evidence="12">Uncharacterized protein</fullName>
    </submittedName>
</protein>
<dbReference type="PROSITE" id="PS51252">
    <property type="entry name" value="ANTISTASIN"/>
    <property type="match status" value="1"/>
</dbReference>
<dbReference type="SMART" id="SM00211">
    <property type="entry name" value="TY"/>
    <property type="match status" value="3"/>
</dbReference>
<dbReference type="MEROPS" id="I17.003"/>
<dbReference type="InterPro" id="IPR011061">
    <property type="entry name" value="Hirudin/antistatin"/>
</dbReference>
<feature type="domain" description="BPTI/Kunitz inhibitor" evidence="8">
    <location>
        <begin position="835"/>
        <end position="890"/>
    </location>
</feature>
<feature type="non-terminal residue" evidence="12">
    <location>
        <position position="1"/>
    </location>
</feature>
<dbReference type="InterPro" id="IPR000742">
    <property type="entry name" value="EGF"/>
</dbReference>
<feature type="domain" description="Antistasin-like" evidence="10">
    <location>
        <begin position="341"/>
        <end position="366"/>
    </location>
</feature>
<dbReference type="EMBL" id="HACG01039231">
    <property type="protein sequence ID" value="CEK86096.1"/>
    <property type="molecule type" value="Transcribed_RNA"/>
</dbReference>
<evidence type="ECO:0000256" key="5">
    <source>
        <dbReference type="PROSITE-ProRule" id="PRU00500"/>
    </source>
</evidence>
<gene>
    <name evidence="12" type="primary">ORF151754</name>
</gene>
<feature type="domain" description="EGF-like" evidence="7">
    <location>
        <begin position="628"/>
        <end position="669"/>
    </location>
</feature>
<dbReference type="InterPro" id="IPR036880">
    <property type="entry name" value="Kunitz_BPTI_sf"/>
</dbReference>
<evidence type="ECO:0000313" key="12">
    <source>
        <dbReference type="EMBL" id="CEK86096.1"/>
    </source>
</evidence>
<evidence type="ECO:0000256" key="3">
    <source>
        <dbReference type="ARBA" id="ARBA00023157"/>
    </source>
</evidence>
<evidence type="ECO:0000259" key="10">
    <source>
        <dbReference type="PROSITE" id="PS51252"/>
    </source>
</evidence>
<dbReference type="InterPro" id="IPR051388">
    <property type="entry name" value="Serpin_venom_toxin"/>
</dbReference>
<dbReference type="PROSITE" id="PS51162">
    <property type="entry name" value="THYROGLOBULIN_1_2"/>
    <property type="match status" value="4"/>
</dbReference>
<dbReference type="CDD" id="cd00109">
    <property type="entry name" value="Kunitz-type"/>
    <property type="match status" value="2"/>
</dbReference>
<dbReference type="SUPFAM" id="SSF57196">
    <property type="entry name" value="EGF/Laminin"/>
    <property type="match status" value="1"/>
</dbReference>
<dbReference type="PROSITE" id="PS50026">
    <property type="entry name" value="EGF_3"/>
    <property type="match status" value="3"/>
</dbReference>
<feature type="disulfide bond" evidence="5">
    <location>
        <begin position="1142"/>
        <end position="1149"/>
    </location>
</feature>
<dbReference type="InterPro" id="IPR004094">
    <property type="entry name" value="Antistasin-like"/>
</dbReference>
<dbReference type="Pfam" id="PF00095">
    <property type="entry name" value="WAP"/>
    <property type="match status" value="4"/>
</dbReference>
<dbReference type="InterPro" id="IPR020901">
    <property type="entry name" value="Prtase_inh_Kunz-CS"/>
</dbReference>
<feature type="domain" description="BPTI/Kunitz inhibitor" evidence="8">
    <location>
        <begin position="992"/>
        <end position="1042"/>
    </location>
</feature>
<dbReference type="GO" id="GO:0004867">
    <property type="term" value="F:serine-type endopeptidase inhibitor activity"/>
    <property type="evidence" value="ECO:0007669"/>
    <property type="project" value="UniProtKB-KW"/>
</dbReference>
<dbReference type="InterPro" id="IPR000716">
    <property type="entry name" value="Thyroglobulin_1"/>
</dbReference>
<evidence type="ECO:0000259" key="9">
    <source>
        <dbReference type="PROSITE" id="PS51162"/>
    </source>
</evidence>